<reference evidence="5 6" key="1">
    <citation type="submission" date="2021-06" db="EMBL/GenBank/DDBJ databases">
        <authorList>
            <person name="Grouzdev D.S."/>
            <person name="Koziaeva V."/>
        </authorList>
    </citation>
    <scope>NUCLEOTIDE SEQUENCE [LARGE SCALE GENOMIC DNA]</scope>
    <source>
        <strain evidence="5 6">22</strain>
    </source>
</reference>
<organism evidence="5 6">
    <name type="scientific">Prosthecodimorpha staleyi</name>
    <dbReference type="NCBI Taxonomy" id="2840188"/>
    <lineage>
        <taxon>Bacteria</taxon>
        <taxon>Pseudomonadati</taxon>
        <taxon>Pseudomonadota</taxon>
        <taxon>Alphaproteobacteria</taxon>
        <taxon>Hyphomicrobiales</taxon>
        <taxon>Ancalomicrobiaceae</taxon>
        <taxon>Prosthecodimorpha</taxon>
    </lineage>
</organism>
<dbReference type="NCBIfam" id="NF002326">
    <property type="entry name" value="PRK01286.1-1"/>
    <property type="match status" value="1"/>
</dbReference>
<dbReference type="PANTHER" id="PTHR11373:SF43">
    <property type="entry name" value="DEOXYGUANOSINETRIPHOSPHATE TRIPHOSPHOHYDROLASE-LIKE PROTEIN"/>
    <property type="match status" value="1"/>
</dbReference>
<evidence type="ECO:0000256" key="2">
    <source>
        <dbReference type="HAMAP-Rule" id="MF_01212"/>
    </source>
</evidence>
<dbReference type="InterPro" id="IPR026875">
    <property type="entry name" value="PHydrolase_assoc_dom"/>
</dbReference>
<feature type="region of interest" description="Disordered" evidence="3">
    <location>
        <begin position="1"/>
        <end position="65"/>
    </location>
</feature>
<keyword evidence="6" id="KW-1185">Reference proteome</keyword>
<dbReference type="GO" id="GO:0008832">
    <property type="term" value="F:dGTPase activity"/>
    <property type="evidence" value="ECO:0007669"/>
    <property type="project" value="TreeGrafter"/>
</dbReference>
<dbReference type="NCBIfam" id="NF002328">
    <property type="entry name" value="PRK01286.1-3"/>
    <property type="match status" value="1"/>
</dbReference>
<dbReference type="InterPro" id="IPR050135">
    <property type="entry name" value="dGTPase-like"/>
</dbReference>
<dbReference type="NCBIfam" id="TIGR01353">
    <property type="entry name" value="dGTP_triPase"/>
    <property type="match status" value="1"/>
</dbReference>
<dbReference type="PROSITE" id="PS51831">
    <property type="entry name" value="HD"/>
    <property type="match status" value="1"/>
</dbReference>
<dbReference type="AlphaFoldDB" id="A0A947D9M0"/>
<protein>
    <recommendedName>
        <fullName evidence="2">Deoxyguanosinetriphosphate triphosphohydrolase-like protein</fullName>
    </recommendedName>
</protein>
<dbReference type="GO" id="GO:0006203">
    <property type="term" value="P:dGTP catabolic process"/>
    <property type="evidence" value="ECO:0007669"/>
    <property type="project" value="TreeGrafter"/>
</dbReference>
<sequence>MPPGTGKGLRCRRPGDAIEEGPVGATGLSGIGFGGEPRAPYASDPRTTRGRLVAEPESPTRTPYQRDRDRIVHSTAFRRLAHKTQVFVYHEGDHFRTRLTHTIEVAQIARALARALRLDEDLAEALALGHDLGHTPFGHAGERALNRAMLDHGGFDHNAQTLRVVTSLERRYAGFDGLNLSWEALEGLVKHNGPLTDTAGVPLPVHGEVGPLPYAIRVYQARHDLRLWSHAGLEAQVAALADDIAYDAHDIDDGLRAGLIAPDQLTEVPLVGDILREVRTRHPDLDLGRLIQEVTRRVITRMVEDVIAETLARIAADRPADADAVRHLARPMAAFSEAMAEADRGIKRFLYAHVYRAGSVMAVMRNAEQVVQALYAAYTAAPEEMPPEWRRGLDADDAGRRARRVADYIAGMTDRFAEIEHRRLFDATPDLR</sequence>
<evidence type="ECO:0000313" key="5">
    <source>
        <dbReference type="EMBL" id="MBT9292196.1"/>
    </source>
</evidence>
<evidence type="ECO:0000259" key="4">
    <source>
        <dbReference type="PROSITE" id="PS51831"/>
    </source>
</evidence>
<dbReference type="Pfam" id="PF13286">
    <property type="entry name" value="HD_assoc"/>
    <property type="match status" value="1"/>
</dbReference>
<name>A0A947D9M0_9HYPH</name>
<accession>A0A947D9M0</accession>
<dbReference type="InterPro" id="IPR023023">
    <property type="entry name" value="dNTPase_2"/>
</dbReference>
<evidence type="ECO:0000313" key="6">
    <source>
        <dbReference type="Proteomes" id="UP000766595"/>
    </source>
</evidence>
<dbReference type="SUPFAM" id="SSF109604">
    <property type="entry name" value="HD-domain/PDEase-like"/>
    <property type="match status" value="1"/>
</dbReference>
<dbReference type="Pfam" id="PF01966">
    <property type="entry name" value="HD"/>
    <property type="match status" value="1"/>
</dbReference>
<comment type="similarity">
    <text evidence="2">Belongs to the dGTPase family. Type 2 subfamily.</text>
</comment>
<keyword evidence="1 2" id="KW-0378">Hydrolase</keyword>
<proteinExistence type="inferred from homology"/>
<feature type="domain" description="HD" evidence="4">
    <location>
        <begin position="98"/>
        <end position="247"/>
    </location>
</feature>
<dbReference type="SMART" id="SM00471">
    <property type="entry name" value="HDc"/>
    <property type="match status" value="1"/>
</dbReference>
<gene>
    <name evidence="5" type="ORF">KL771_22225</name>
</gene>
<dbReference type="CDD" id="cd00077">
    <property type="entry name" value="HDc"/>
    <property type="match status" value="1"/>
</dbReference>
<dbReference type="HAMAP" id="MF_01212">
    <property type="entry name" value="dGTPase_type2"/>
    <property type="match status" value="1"/>
</dbReference>
<dbReference type="InterPro" id="IPR003607">
    <property type="entry name" value="HD/PDEase_dom"/>
</dbReference>
<dbReference type="InterPro" id="IPR006261">
    <property type="entry name" value="dGTPase"/>
</dbReference>
<evidence type="ECO:0000256" key="1">
    <source>
        <dbReference type="ARBA" id="ARBA00022801"/>
    </source>
</evidence>
<dbReference type="InterPro" id="IPR006674">
    <property type="entry name" value="HD_domain"/>
</dbReference>
<comment type="caution">
    <text evidence="5">The sequence shown here is derived from an EMBL/GenBank/DDBJ whole genome shotgun (WGS) entry which is preliminary data.</text>
</comment>
<evidence type="ECO:0000256" key="3">
    <source>
        <dbReference type="SAM" id="MobiDB-lite"/>
    </source>
</evidence>
<dbReference type="Proteomes" id="UP000766595">
    <property type="component" value="Unassembled WGS sequence"/>
</dbReference>
<dbReference type="EMBL" id="JAHHZF010000012">
    <property type="protein sequence ID" value="MBT9292196.1"/>
    <property type="molecule type" value="Genomic_DNA"/>
</dbReference>
<dbReference type="PANTHER" id="PTHR11373">
    <property type="entry name" value="DEOXYNUCLEOSIDE TRIPHOSPHATE TRIPHOSPHOHYDROLASE"/>
    <property type="match status" value="1"/>
</dbReference>
<dbReference type="Gene3D" id="1.10.3210.10">
    <property type="entry name" value="Hypothetical protein af1432"/>
    <property type="match status" value="1"/>
</dbReference>